<accession>A0A132A9M6</accession>
<protein>
    <recommendedName>
        <fullName evidence="20">Serine/threonine-protein kinase PRP4 homolog</fullName>
        <ecNumber evidence="3">2.7.11.1</ecNumber>
    </recommendedName>
    <alternativeName>
        <fullName evidence="21">PRP4 pre-mRNA-processing factor 4 homolog</fullName>
    </alternativeName>
</protein>
<feature type="region of interest" description="Disordered" evidence="25">
    <location>
        <begin position="1"/>
        <end position="54"/>
    </location>
</feature>
<organism evidence="26 27">
    <name type="scientific">Sarcoptes scabiei</name>
    <name type="common">Itch mite</name>
    <name type="synonym">Acarus scabiei</name>
    <dbReference type="NCBI Taxonomy" id="52283"/>
    <lineage>
        <taxon>Eukaryota</taxon>
        <taxon>Metazoa</taxon>
        <taxon>Ecdysozoa</taxon>
        <taxon>Arthropoda</taxon>
        <taxon>Chelicerata</taxon>
        <taxon>Arachnida</taxon>
        <taxon>Acari</taxon>
        <taxon>Acariformes</taxon>
        <taxon>Sarcoptiformes</taxon>
        <taxon>Astigmata</taxon>
        <taxon>Psoroptidia</taxon>
        <taxon>Sarcoptoidea</taxon>
        <taxon>Sarcoptidae</taxon>
        <taxon>Sarcoptinae</taxon>
        <taxon>Sarcoptes</taxon>
    </lineage>
</organism>
<evidence type="ECO:0000256" key="18">
    <source>
        <dbReference type="ARBA" id="ARBA00023242"/>
    </source>
</evidence>
<evidence type="ECO:0000256" key="19">
    <source>
        <dbReference type="ARBA" id="ARBA00023596"/>
    </source>
</evidence>
<evidence type="ECO:0000256" key="11">
    <source>
        <dbReference type="ARBA" id="ARBA00022741"/>
    </source>
</evidence>
<keyword evidence="8" id="KW-0507">mRNA processing</keyword>
<keyword evidence="12 26" id="KW-0418">Kinase</keyword>
<evidence type="ECO:0000256" key="6">
    <source>
        <dbReference type="ARBA" id="ARBA00022527"/>
    </source>
</evidence>
<dbReference type="Proteomes" id="UP000616769">
    <property type="component" value="Unassembled WGS sequence"/>
</dbReference>
<dbReference type="InterPro" id="IPR011009">
    <property type="entry name" value="Kinase-like_dom_sf"/>
</dbReference>
<feature type="compositionally biased region" description="Acidic residues" evidence="25">
    <location>
        <begin position="28"/>
        <end position="48"/>
    </location>
</feature>
<dbReference type="PROSITE" id="PS00108">
    <property type="entry name" value="PROTEIN_KINASE_ST"/>
    <property type="match status" value="1"/>
</dbReference>
<dbReference type="FunFam" id="3.30.200.20:FF:000123">
    <property type="entry name" value="serine/threonine-protein kinase PRP4 homolog"/>
    <property type="match status" value="1"/>
</dbReference>
<comment type="subunit">
    <text evidence="22">Interacts with CLK1 C-terminus. Associates with the U5 snRNP and NCOR1 deacetylase complexes. Identified in the spliceosome C complex.</text>
</comment>
<evidence type="ECO:0000256" key="9">
    <source>
        <dbReference type="ARBA" id="ARBA00022679"/>
    </source>
</evidence>
<dbReference type="GO" id="GO:0000776">
    <property type="term" value="C:kinetochore"/>
    <property type="evidence" value="ECO:0007669"/>
    <property type="project" value="UniProtKB-KW"/>
</dbReference>
<dbReference type="PANTHER" id="PTHR24058">
    <property type="entry name" value="DUAL SPECIFICITY PROTEIN KINASE"/>
    <property type="match status" value="1"/>
</dbReference>
<keyword evidence="10" id="KW-0747">Spliceosome</keyword>
<evidence type="ECO:0000256" key="23">
    <source>
        <dbReference type="ARBA" id="ARBA00048659"/>
    </source>
</evidence>
<dbReference type="GO" id="GO:0005681">
    <property type="term" value="C:spliceosomal complex"/>
    <property type="evidence" value="ECO:0007669"/>
    <property type="project" value="UniProtKB-KW"/>
</dbReference>
<evidence type="ECO:0000313" key="27">
    <source>
        <dbReference type="Proteomes" id="UP000616769"/>
    </source>
</evidence>
<dbReference type="EC" id="2.7.11.1" evidence="3"/>
<evidence type="ECO:0000256" key="24">
    <source>
        <dbReference type="ARBA" id="ARBA00048977"/>
    </source>
</evidence>
<evidence type="ECO:0000256" key="8">
    <source>
        <dbReference type="ARBA" id="ARBA00022664"/>
    </source>
</evidence>
<dbReference type="InterPro" id="IPR000719">
    <property type="entry name" value="Prot_kinase_dom"/>
</dbReference>
<dbReference type="InterPro" id="IPR050494">
    <property type="entry name" value="Ser_Thr_dual-spec_kinase"/>
</dbReference>
<dbReference type="Pfam" id="PF00069">
    <property type="entry name" value="Pkinase"/>
    <property type="match status" value="1"/>
</dbReference>
<keyword evidence="11" id="KW-0547">Nucleotide-binding</keyword>
<dbReference type="CDD" id="cd14135">
    <property type="entry name" value="STKc_PRP4"/>
    <property type="match status" value="1"/>
</dbReference>
<dbReference type="InterPro" id="IPR044092">
    <property type="entry name" value="STKc_PRP4"/>
</dbReference>
<evidence type="ECO:0000256" key="17">
    <source>
        <dbReference type="ARBA" id="ARBA00023187"/>
    </source>
</evidence>
<evidence type="ECO:0000256" key="22">
    <source>
        <dbReference type="ARBA" id="ARBA00046964"/>
    </source>
</evidence>
<keyword evidence="9" id="KW-0808">Transferase</keyword>
<evidence type="ECO:0000313" key="26">
    <source>
        <dbReference type="EMBL" id="KPM07711.1"/>
    </source>
</evidence>
<dbReference type="GO" id="GO:0045292">
    <property type="term" value="P:mRNA cis splicing, via spliceosome"/>
    <property type="evidence" value="ECO:0007669"/>
    <property type="project" value="InterPro"/>
</dbReference>
<gene>
    <name evidence="26" type="ORF">QR98_0062100</name>
</gene>
<keyword evidence="14" id="KW-0067">ATP-binding</keyword>
<evidence type="ECO:0000256" key="25">
    <source>
        <dbReference type="SAM" id="MobiDB-lite"/>
    </source>
</evidence>
<evidence type="ECO:0000256" key="16">
    <source>
        <dbReference type="ARBA" id="ARBA00022990"/>
    </source>
</evidence>
<dbReference type="Gene3D" id="1.10.510.10">
    <property type="entry name" value="Transferase(Phosphotransferase) domain 1"/>
    <property type="match status" value="1"/>
</dbReference>
<sequence length="524" mass="60641">MNPIIRKRLDRRRQDLIGTSSSSSSSSENDDLDDIDNIDLDENEDEEKEIERRRRQRQELLQKLQKNSVTDETSNEPTMSLLIENNTEDSLIEPKSLSSSKDSERKVIGATTFESILKNNNQSESAKTTTNKTDEVKVLAEKKNKEERKEQFDMFADEKDDDGSLFAAPINDDHVDSSHLIDNWDDSEGYYRIRIGEILDGRYNVYGFTGQGVFSNVVRARDKNQSQQDVAIKIIRNNEVMHKTGLKELEMLKCLNNADPDDRYHCLRLYTNFYHRQHLCMVLEPLAMNLREVLKKYGKDVGLHIDAVRSYAHQLFLSLRLLKKTSIIHADIKPDNILVNTKKTVLKLCDFGSAAYLKDSEIAPYLVSRFYRAPEIILGLPIDHAIDMWSVGCTLYELYTGKIMFSGKNNNQMLKYFMDLRGKFSHRLIRKATFRDQHFDHDFNFLYQDLDKVTEKVKIVTISNMAPSRDLQNELIAGQSLSEPLYRKVTQLKDLLDKIFVLDPSRRINPTQALNHPFISEKLN</sequence>
<dbReference type="FunFam" id="1.10.510.10:FF:000078">
    <property type="entry name" value="Serine/threonine-protein kinase PRP4 homolog"/>
    <property type="match status" value="1"/>
</dbReference>
<comment type="similarity">
    <text evidence="19">Belongs to the protein kinase superfamily. CMGC Ser/Thr protein kinase family.</text>
</comment>
<feature type="compositionally biased region" description="Basic residues" evidence="25">
    <location>
        <begin position="1"/>
        <end position="11"/>
    </location>
</feature>
<evidence type="ECO:0000256" key="2">
    <source>
        <dbReference type="ARBA" id="ARBA00004629"/>
    </source>
</evidence>
<comment type="catalytic activity">
    <reaction evidence="24">
        <text>L-seryl-[protein] + ATP = O-phospho-L-seryl-[protein] + ADP + H(+)</text>
        <dbReference type="Rhea" id="RHEA:17989"/>
        <dbReference type="Rhea" id="RHEA-COMP:9863"/>
        <dbReference type="Rhea" id="RHEA-COMP:11604"/>
        <dbReference type="ChEBI" id="CHEBI:15378"/>
        <dbReference type="ChEBI" id="CHEBI:29999"/>
        <dbReference type="ChEBI" id="CHEBI:30616"/>
        <dbReference type="ChEBI" id="CHEBI:83421"/>
        <dbReference type="ChEBI" id="CHEBI:456216"/>
        <dbReference type="EC" id="2.7.11.1"/>
    </reaction>
    <physiologicalReaction direction="left-to-right" evidence="24">
        <dbReference type="Rhea" id="RHEA:17990"/>
    </physiologicalReaction>
</comment>
<comment type="caution">
    <text evidence="26">The sequence shown here is derived from an EMBL/GenBank/DDBJ whole genome shotgun (WGS) entry which is preliminary data.</text>
</comment>
<dbReference type="SMART" id="SM00220">
    <property type="entry name" value="S_TKc"/>
    <property type="match status" value="1"/>
</dbReference>
<keyword evidence="7" id="KW-0597">Phosphoprotein</keyword>
<keyword evidence="13" id="KW-0995">Kinetochore</keyword>
<dbReference type="GO" id="GO:0005524">
    <property type="term" value="F:ATP binding"/>
    <property type="evidence" value="ECO:0007669"/>
    <property type="project" value="UniProtKB-KW"/>
</dbReference>
<keyword evidence="17" id="KW-0508">mRNA splicing</keyword>
<evidence type="ECO:0000256" key="12">
    <source>
        <dbReference type="ARBA" id="ARBA00022777"/>
    </source>
</evidence>
<evidence type="ECO:0000256" key="7">
    <source>
        <dbReference type="ARBA" id="ARBA00022553"/>
    </source>
</evidence>
<dbReference type="EMBL" id="JXLN01011822">
    <property type="protein sequence ID" value="KPM07711.1"/>
    <property type="molecule type" value="Genomic_DNA"/>
</dbReference>
<comment type="catalytic activity">
    <reaction evidence="23">
        <text>L-threonyl-[protein] + ATP = O-phospho-L-threonyl-[protein] + ADP + H(+)</text>
        <dbReference type="Rhea" id="RHEA:46608"/>
        <dbReference type="Rhea" id="RHEA-COMP:11060"/>
        <dbReference type="Rhea" id="RHEA-COMP:11605"/>
        <dbReference type="ChEBI" id="CHEBI:15378"/>
        <dbReference type="ChEBI" id="CHEBI:30013"/>
        <dbReference type="ChEBI" id="CHEBI:30616"/>
        <dbReference type="ChEBI" id="CHEBI:61977"/>
        <dbReference type="ChEBI" id="CHEBI:456216"/>
        <dbReference type="EC" id="2.7.11.1"/>
    </reaction>
    <physiologicalReaction direction="left-to-right" evidence="23">
        <dbReference type="Rhea" id="RHEA:46609"/>
    </physiologicalReaction>
</comment>
<keyword evidence="16" id="KW-0007">Acetylation</keyword>
<dbReference type="Gene3D" id="3.30.200.20">
    <property type="entry name" value="Phosphorylase Kinase, domain 1"/>
    <property type="match status" value="1"/>
</dbReference>
<keyword evidence="5" id="KW-1017">Isopeptide bond</keyword>
<evidence type="ECO:0000256" key="21">
    <source>
        <dbReference type="ARBA" id="ARBA00031858"/>
    </source>
</evidence>
<keyword evidence="15" id="KW-0832">Ubl conjugation</keyword>
<evidence type="ECO:0000256" key="1">
    <source>
        <dbReference type="ARBA" id="ARBA00004123"/>
    </source>
</evidence>
<proteinExistence type="inferred from homology"/>
<dbReference type="VEuPathDB" id="VectorBase:SSCA005571"/>
<comment type="subcellular location">
    <subcellularLocation>
        <location evidence="2">Chromosome</location>
        <location evidence="2">Centromere</location>
        <location evidence="2">Kinetochore</location>
    </subcellularLocation>
    <subcellularLocation>
        <location evidence="1">Nucleus</location>
    </subcellularLocation>
</comment>
<reference evidence="26 27" key="1">
    <citation type="journal article" date="2015" name="Parasit. Vectors">
        <title>Draft genome of the scabies mite.</title>
        <authorList>
            <person name="Rider S.D.Jr."/>
            <person name="Morgan M.S."/>
            <person name="Arlian L.G."/>
        </authorList>
    </citation>
    <scope>NUCLEOTIDE SEQUENCE [LARGE SCALE GENOMIC DNA]</scope>
    <source>
        <strain evidence="26">Arlian Lab</strain>
    </source>
</reference>
<dbReference type="OrthoDB" id="3967at2759"/>
<keyword evidence="18" id="KW-0539">Nucleus</keyword>
<keyword evidence="4" id="KW-0158">Chromosome</keyword>
<evidence type="ECO:0000256" key="5">
    <source>
        <dbReference type="ARBA" id="ARBA00022499"/>
    </source>
</evidence>
<evidence type="ECO:0000256" key="15">
    <source>
        <dbReference type="ARBA" id="ARBA00022843"/>
    </source>
</evidence>
<dbReference type="InterPro" id="IPR008271">
    <property type="entry name" value="Ser/Thr_kinase_AS"/>
</dbReference>
<dbReference type="SUPFAM" id="SSF56112">
    <property type="entry name" value="Protein kinase-like (PK-like)"/>
    <property type="match status" value="1"/>
</dbReference>
<name>A0A132A9M6_SARSC</name>
<dbReference type="GO" id="GO:0004674">
    <property type="term" value="F:protein serine/threonine kinase activity"/>
    <property type="evidence" value="ECO:0007669"/>
    <property type="project" value="UniProtKB-KW"/>
</dbReference>
<evidence type="ECO:0000256" key="4">
    <source>
        <dbReference type="ARBA" id="ARBA00022454"/>
    </source>
</evidence>
<dbReference type="PROSITE" id="PS50011">
    <property type="entry name" value="PROTEIN_KINASE_DOM"/>
    <property type="match status" value="1"/>
</dbReference>
<evidence type="ECO:0000256" key="3">
    <source>
        <dbReference type="ARBA" id="ARBA00012513"/>
    </source>
</evidence>
<dbReference type="PANTHER" id="PTHR24058:SF103">
    <property type="entry name" value="SERINE_THREONINE-PROTEIN KINASE PRP4 HOMOLOG"/>
    <property type="match status" value="1"/>
</dbReference>
<evidence type="ECO:0000256" key="20">
    <source>
        <dbReference type="ARBA" id="ARBA00023637"/>
    </source>
</evidence>
<evidence type="ECO:0000256" key="14">
    <source>
        <dbReference type="ARBA" id="ARBA00022840"/>
    </source>
</evidence>
<evidence type="ECO:0000256" key="10">
    <source>
        <dbReference type="ARBA" id="ARBA00022728"/>
    </source>
</evidence>
<evidence type="ECO:0000256" key="13">
    <source>
        <dbReference type="ARBA" id="ARBA00022838"/>
    </source>
</evidence>
<dbReference type="AlphaFoldDB" id="A0A132A9M6"/>
<keyword evidence="6" id="KW-0723">Serine/threonine-protein kinase</keyword>